<feature type="transmembrane region" description="Helical" evidence="10">
    <location>
        <begin position="445"/>
        <end position="467"/>
    </location>
</feature>
<keyword evidence="6 10" id="KW-1133">Transmembrane helix</keyword>
<dbReference type="Pfam" id="PF03023">
    <property type="entry name" value="MurJ"/>
    <property type="match status" value="1"/>
</dbReference>
<evidence type="ECO:0000256" key="10">
    <source>
        <dbReference type="HAMAP-Rule" id="MF_02078"/>
    </source>
</evidence>
<dbReference type="GO" id="GO:0009252">
    <property type="term" value="P:peptidoglycan biosynthetic process"/>
    <property type="evidence" value="ECO:0007669"/>
    <property type="project" value="UniProtKB-UniRule"/>
</dbReference>
<feature type="transmembrane region" description="Helical" evidence="10">
    <location>
        <begin position="409"/>
        <end position="433"/>
    </location>
</feature>
<dbReference type="CDD" id="cd13123">
    <property type="entry name" value="MATE_MurJ_like"/>
    <property type="match status" value="1"/>
</dbReference>
<gene>
    <name evidence="10 12" type="primary">murJ</name>
    <name evidence="12" type="ORF">D9V80_01285</name>
</gene>
<dbReference type="NCBIfam" id="TIGR01695">
    <property type="entry name" value="murJ_mviN"/>
    <property type="match status" value="1"/>
</dbReference>
<evidence type="ECO:0000313" key="12">
    <source>
        <dbReference type="EMBL" id="QCI26789.1"/>
    </source>
</evidence>
<dbReference type="RefSeq" id="WP_158353468.1">
    <property type="nucleotide sequence ID" value="NZ_CP034852.1"/>
</dbReference>
<evidence type="ECO:0000256" key="3">
    <source>
        <dbReference type="ARBA" id="ARBA00022692"/>
    </source>
</evidence>
<dbReference type="AlphaFoldDB" id="A0A4D6YBP1"/>
<dbReference type="UniPathway" id="UPA00219"/>
<feature type="transmembrane region" description="Helical" evidence="10">
    <location>
        <begin position="185"/>
        <end position="204"/>
    </location>
</feature>
<keyword evidence="5 10" id="KW-0573">Peptidoglycan synthesis</keyword>
<evidence type="ECO:0000313" key="13">
    <source>
        <dbReference type="Proteomes" id="UP000298782"/>
    </source>
</evidence>
<evidence type="ECO:0000256" key="8">
    <source>
        <dbReference type="ARBA" id="ARBA00060041"/>
    </source>
</evidence>
<keyword evidence="4 10" id="KW-0133">Cell shape</keyword>
<evidence type="ECO:0000256" key="7">
    <source>
        <dbReference type="ARBA" id="ARBA00023136"/>
    </source>
</evidence>
<keyword evidence="3 10" id="KW-0812">Transmembrane</keyword>
<feature type="transmembrane region" description="Helical" evidence="10">
    <location>
        <begin position="234"/>
        <end position="260"/>
    </location>
</feature>
<dbReference type="PANTHER" id="PTHR47019">
    <property type="entry name" value="LIPID II FLIPPASE MURJ"/>
    <property type="match status" value="1"/>
</dbReference>
<feature type="transmembrane region" description="Helical" evidence="10">
    <location>
        <begin position="157"/>
        <end position="179"/>
    </location>
</feature>
<dbReference type="GO" id="GO:0071555">
    <property type="term" value="P:cell wall organization"/>
    <property type="evidence" value="ECO:0007669"/>
    <property type="project" value="UniProtKB-UniRule"/>
</dbReference>
<reference evidence="12 13" key="2">
    <citation type="submission" date="2019-05" db="EMBL/GenBank/DDBJ databases">
        <title>Genome evolution of the obligate endosymbiont Buchnera aphidicola.</title>
        <authorList>
            <person name="Moran N.A."/>
        </authorList>
    </citation>
    <scope>NUCLEOTIDE SEQUENCE [LARGE SCALE GENOMIC DNA]</scope>
    <source>
        <strain evidence="12 13">Tca</strain>
    </source>
</reference>
<feature type="transmembrane region" description="Helical" evidence="10">
    <location>
        <begin position="272"/>
        <end position="293"/>
    </location>
</feature>
<comment type="function">
    <text evidence="8 10 11">Involved in peptidoglycan biosynthesis. Transports lipid-linked peptidoglycan precursors from the inner to the outer leaflet of the cytoplasmic membrane.</text>
</comment>
<comment type="caution">
    <text evidence="10">Lacks conserved residue(s) required for the propagation of feature annotation.</text>
</comment>
<dbReference type="EMBL" id="CP034852">
    <property type="protein sequence ID" value="QCI26789.1"/>
    <property type="molecule type" value="Genomic_DNA"/>
</dbReference>
<protein>
    <recommendedName>
        <fullName evidence="10">Probable lipid II flippase MurJ</fullName>
    </recommendedName>
</protein>
<feature type="transmembrane region" description="Helical" evidence="10">
    <location>
        <begin position="358"/>
        <end position="376"/>
    </location>
</feature>
<dbReference type="GO" id="GO:0005886">
    <property type="term" value="C:plasma membrane"/>
    <property type="evidence" value="ECO:0007669"/>
    <property type="project" value="UniProtKB-SubCell"/>
</dbReference>
<dbReference type="HAMAP" id="MF_02078">
    <property type="entry name" value="MurJ_MviN"/>
    <property type="match status" value="1"/>
</dbReference>
<keyword evidence="10 11" id="KW-0813">Transport</keyword>
<keyword evidence="13" id="KW-1185">Reference proteome</keyword>
<accession>A0A4D6YBP1</accession>
<evidence type="ECO:0000256" key="9">
    <source>
        <dbReference type="ARBA" id="ARBA00061532"/>
    </source>
</evidence>
<dbReference type="PRINTS" id="PR01806">
    <property type="entry name" value="VIRFACTRMVIN"/>
</dbReference>
<sequence length="505" mass="57983">MKLVYSIFSTSAINCVSRCLGFMRDMLVAQIFGAELYTDSFFLAFKFPNHLHKIFSDGACSHYFFPVLVNYKHHITKRHSIKNFFANFLGITILVMFIITTLGIIFAEEIVSFIAPGFSNNAEKFHFTVFLLRTMFPYIFISALISLVASTLNTWNYFFIPATSALVFNMTIIFIIIVFSSFLHFPIFSLAWGILIGRLSQLLYQIPSLQEIDMCVQPTIQIKNIRIFAFIKKILFIFVCFSIGQISLVFNSFFASLIPIGSVSWLYYADRIIEFPTSIFGNTFGIILLPTLSKKNMQKNEQEYSALLDWGIRTSIILSLPCTIITEILSYPMVMTIFQYGQFDEYDTFMTSRALSSYSFGIVAIILSKVLTPAFYSRGNITIPIKANIMSIIITQFISTILVNKYKHVGLALSTSLGAWIHVFILVFYLYKYNIFTLQPGWGKFLMKMIISSSIMISFLLITLPSIEYWINELFISKVIYLLILIITSLFLYFSSLFLFKRVVE</sequence>
<comment type="subcellular location">
    <subcellularLocation>
        <location evidence="10">Cell inner membrane</location>
        <topology evidence="10">Multi-pass membrane protein</topology>
    </subcellularLocation>
    <subcellularLocation>
        <location evidence="1">Cell membrane</location>
        <topology evidence="1">Multi-pass membrane protein</topology>
    </subcellularLocation>
</comment>
<comment type="pathway">
    <text evidence="10">Cell wall biogenesis; peptidoglycan biosynthesis.</text>
</comment>
<feature type="transmembrane region" description="Helical" evidence="10">
    <location>
        <begin position="383"/>
        <end position="403"/>
    </location>
</feature>
<dbReference type="GO" id="GO:0008360">
    <property type="term" value="P:regulation of cell shape"/>
    <property type="evidence" value="ECO:0007669"/>
    <property type="project" value="UniProtKB-UniRule"/>
</dbReference>
<dbReference type="InterPro" id="IPR004268">
    <property type="entry name" value="MurJ"/>
</dbReference>
<keyword evidence="10" id="KW-0997">Cell inner membrane</keyword>
<keyword evidence="2 10" id="KW-1003">Cell membrane</keyword>
<evidence type="ECO:0000256" key="6">
    <source>
        <dbReference type="ARBA" id="ARBA00022989"/>
    </source>
</evidence>
<dbReference type="GO" id="GO:0015648">
    <property type="term" value="F:lipid-linked peptidoglycan transporter activity"/>
    <property type="evidence" value="ECO:0007669"/>
    <property type="project" value="UniProtKB-UniRule"/>
</dbReference>
<evidence type="ECO:0000256" key="5">
    <source>
        <dbReference type="ARBA" id="ARBA00022984"/>
    </source>
</evidence>
<organism evidence="12 13">
    <name type="scientific">Buchnera aphidicola</name>
    <name type="common">Thelaxes californica</name>
    <dbReference type="NCBI Taxonomy" id="1315998"/>
    <lineage>
        <taxon>Bacteria</taxon>
        <taxon>Pseudomonadati</taxon>
        <taxon>Pseudomonadota</taxon>
        <taxon>Gammaproteobacteria</taxon>
        <taxon>Enterobacterales</taxon>
        <taxon>Erwiniaceae</taxon>
        <taxon>Buchnera</taxon>
    </lineage>
</organism>
<dbReference type="GO" id="GO:0034204">
    <property type="term" value="P:lipid translocation"/>
    <property type="evidence" value="ECO:0007669"/>
    <property type="project" value="TreeGrafter"/>
</dbReference>
<keyword evidence="10 11" id="KW-0961">Cell wall biogenesis/degradation</keyword>
<evidence type="ECO:0000256" key="2">
    <source>
        <dbReference type="ARBA" id="ARBA00022475"/>
    </source>
</evidence>
<evidence type="ECO:0000256" key="11">
    <source>
        <dbReference type="PIRNR" id="PIRNR002869"/>
    </source>
</evidence>
<comment type="similarity">
    <text evidence="9 10 11">Belongs to the MurJ/MviN family.</text>
</comment>
<proteinExistence type="inferred from homology"/>
<dbReference type="InterPro" id="IPR051050">
    <property type="entry name" value="Lipid_II_flippase_MurJ/MviN"/>
</dbReference>
<evidence type="ECO:0000256" key="1">
    <source>
        <dbReference type="ARBA" id="ARBA00004651"/>
    </source>
</evidence>
<keyword evidence="7 10" id="KW-0472">Membrane</keyword>
<feature type="transmembrane region" description="Helical" evidence="10">
    <location>
        <begin position="479"/>
        <end position="500"/>
    </location>
</feature>
<feature type="transmembrane region" description="Helical" evidence="10">
    <location>
        <begin position="84"/>
        <end position="107"/>
    </location>
</feature>
<reference evidence="12 13" key="1">
    <citation type="submission" date="2018-12" db="EMBL/GenBank/DDBJ databases">
        <authorList>
            <person name="Chong R.A."/>
        </authorList>
    </citation>
    <scope>NUCLEOTIDE SEQUENCE [LARGE SCALE GENOMIC DNA]</scope>
    <source>
        <strain evidence="12 13">Tca</strain>
    </source>
</reference>
<name>A0A4D6YBP1_9GAMM</name>
<dbReference type="OrthoDB" id="9816572at2"/>
<feature type="transmembrane region" description="Helical" evidence="10">
    <location>
        <begin position="127"/>
        <end position="150"/>
    </location>
</feature>
<evidence type="ECO:0000256" key="4">
    <source>
        <dbReference type="ARBA" id="ARBA00022960"/>
    </source>
</evidence>
<dbReference type="PIRSF" id="PIRSF002869">
    <property type="entry name" value="MviN"/>
    <property type="match status" value="1"/>
</dbReference>
<dbReference type="PANTHER" id="PTHR47019:SF1">
    <property type="entry name" value="LIPID II FLIPPASE MURJ"/>
    <property type="match status" value="1"/>
</dbReference>
<dbReference type="Proteomes" id="UP000298782">
    <property type="component" value="Chromosome"/>
</dbReference>